<protein>
    <recommendedName>
        <fullName evidence="7">Inositol-1-monophosphatase</fullName>
        <ecNumber evidence="7">3.1.3.25</ecNumber>
    </recommendedName>
</protein>
<dbReference type="CDD" id="cd01639">
    <property type="entry name" value="IMPase"/>
    <property type="match status" value="1"/>
</dbReference>
<dbReference type="InterPro" id="IPR020583">
    <property type="entry name" value="Inositol_monoP_metal-BS"/>
</dbReference>
<comment type="cofactor">
    <cofactor evidence="2 6 7">
        <name>Mg(2+)</name>
        <dbReference type="ChEBI" id="CHEBI:18420"/>
    </cofactor>
</comment>
<dbReference type="EMBL" id="VFPN01000001">
    <property type="protein sequence ID" value="TQM65498.1"/>
    <property type="molecule type" value="Genomic_DNA"/>
</dbReference>
<feature type="binding site" evidence="6">
    <location>
        <position position="108"/>
    </location>
    <ligand>
        <name>Mg(2+)</name>
        <dbReference type="ChEBI" id="CHEBI:18420"/>
        <label>1</label>
        <note>catalytic</note>
    </ligand>
</feature>
<dbReference type="AlphaFoldDB" id="A0A543I4H4"/>
<dbReference type="GO" id="GO:0007165">
    <property type="term" value="P:signal transduction"/>
    <property type="evidence" value="ECO:0007669"/>
    <property type="project" value="TreeGrafter"/>
</dbReference>
<evidence type="ECO:0000256" key="2">
    <source>
        <dbReference type="ARBA" id="ARBA00001946"/>
    </source>
</evidence>
<dbReference type="InterPro" id="IPR000760">
    <property type="entry name" value="Inositol_monophosphatase-like"/>
</dbReference>
<evidence type="ECO:0000256" key="6">
    <source>
        <dbReference type="PIRSR" id="PIRSR600760-2"/>
    </source>
</evidence>
<dbReference type="PRINTS" id="PR00377">
    <property type="entry name" value="IMPHPHTASES"/>
</dbReference>
<dbReference type="Gene3D" id="3.30.540.10">
    <property type="entry name" value="Fructose-1,6-Bisphosphatase, subunit A, domain 1"/>
    <property type="match status" value="1"/>
</dbReference>
<accession>A0A543I4H4</accession>
<gene>
    <name evidence="8" type="ORF">FB466_0302</name>
</gene>
<keyword evidence="4 7" id="KW-0378">Hydrolase</keyword>
<organism evidence="8 9">
    <name type="scientific">Klugiella xanthotipulae</name>
    <dbReference type="NCBI Taxonomy" id="244735"/>
    <lineage>
        <taxon>Bacteria</taxon>
        <taxon>Bacillati</taxon>
        <taxon>Actinomycetota</taxon>
        <taxon>Actinomycetes</taxon>
        <taxon>Micrococcales</taxon>
        <taxon>Microbacteriaceae</taxon>
        <taxon>Klugiella</taxon>
    </lineage>
</organism>
<feature type="binding site" evidence="6">
    <location>
        <position position="107"/>
    </location>
    <ligand>
        <name>Mg(2+)</name>
        <dbReference type="ChEBI" id="CHEBI:18420"/>
        <label>1</label>
        <note>catalytic</note>
    </ligand>
</feature>
<evidence type="ECO:0000256" key="1">
    <source>
        <dbReference type="ARBA" id="ARBA00001033"/>
    </source>
</evidence>
<dbReference type="Gene3D" id="3.40.190.80">
    <property type="match status" value="1"/>
</dbReference>
<dbReference type="PANTHER" id="PTHR20854:SF4">
    <property type="entry name" value="INOSITOL-1-MONOPHOSPHATASE-RELATED"/>
    <property type="match status" value="1"/>
</dbReference>
<comment type="similarity">
    <text evidence="7">Belongs to the inositol monophosphatase superfamily.</text>
</comment>
<dbReference type="GO" id="GO:0046872">
    <property type="term" value="F:metal ion binding"/>
    <property type="evidence" value="ECO:0007669"/>
    <property type="project" value="UniProtKB-KW"/>
</dbReference>
<name>A0A543I4H4_9MICO</name>
<feature type="binding site" evidence="6">
    <location>
        <position position="105"/>
    </location>
    <ligand>
        <name>Mg(2+)</name>
        <dbReference type="ChEBI" id="CHEBI:18420"/>
        <label>1</label>
        <note>catalytic</note>
    </ligand>
</feature>
<feature type="binding site" evidence="6">
    <location>
        <position position="239"/>
    </location>
    <ligand>
        <name>Mg(2+)</name>
        <dbReference type="ChEBI" id="CHEBI:18420"/>
        <label>1</label>
        <note>catalytic</note>
    </ligand>
</feature>
<evidence type="ECO:0000256" key="3">
    <source>
        <dbReference type="ARBA" id="ARBA00022723"/>
    </source>
</evidence>
<keyword evidence="9" id="KW-1185">Reference proteome</keyword>
<dbReference type="Pfam" id="PF00459">
    <property type="entry name" value="Inositol_P"/>
    <property type="match status" value="1"/>
</dbReference>
<dbReference type="GO" id="GO:0008934">
    <property type="term" value="F:inositol monophosphate 1-phosphatase activity"/>
    <property type="evidence" value="ECO:0007669"/>
    <property type="project" value="InterPro"/>
</dbReference>
<reference evidence="8 9" key="1">
    <citation type="submission" date="2019-06" db="EMBL/GenBank/DDBJ databases">
        <title>Sequencing the genomes of 1000 actinobacteria strains.</title>
        <authorList>
            <person name="Klenk H.-P."/>
        </authorList>
    </citation>
    <scope>NUCLEOTIDE SEQUENCE [LARGE SCALE GENOMIC DNA]</scope>
    <source>
        <strain evidence="8 9">DSM 18031</strain>
    </source>
</reference>
<dbReference type="PANTHER" id="PTHR20854">
    <property type="entry name" value="INOSITOL MONOPHOSPHATASE"/>
    <property type="match status" value="1"/>
</dbReference>
<dbReference type="SUPFAM" id="SSF56655">
    <property type="entry name" value="Carbohydrate phosphatase"/>
    <property type="match status" value="1"/>
</dbReference>
<keyword evidence="5 6" id="KW-0460">Magnesium</keyword>
<comment type="catalytic activity">
    <reaction evidence="1 7">
        <text>a myo-inositol phosphate + H2O = myo-inositol + phosphate</text>
        <dbReference type="Rhea" id="RHEA:24056"/>
        <dbReference type="ChEBI" id="CHEBI:15377"/>
        <dbReference type="ChEBI" id="CHEBI:17268"/>
        <dbReference type="ChEBI" id="CHEBI:43474"/>
        <dbReference type="ChEBI" id="CHEBI:84139"/>
        <dbReference type="EC" id="3.1.3.25"/>
    </reaction>
</comment>
<feature type="binding site" evidence="6">
    <location>
        <position position="88"/>
    </location>
    <ligand>
        <name>Mg(2+)</name>
        <dbReference type="ChEBI" id="CHEBI:18420"/>
        <label>1</label>
        <note>catalytic</note>
    </ligand>
</feature>
<proteinExistence type="inferred from homology"/>
<keyword evidence="3 6" id="KW-0479">Metal-binding</keyword>
<dbReference type="InterPro" id="IPR033942">
    <property type="entry name" value="IMPase"/>
</dbReference>
<evidence type="ECO:0000313" key="9">
    <source>
        <dbReference type="Proteomes" id="UP000318331"/>
    </source>
</evidence>
<evidence type="ECO:0000256" key="4">
    <source>
        <dbReference type="ARBA" id="ARBA00022801"/>
    </source>
</evidence>
<dbReference type="GO" id="GO:0006020">
    <property type="term" value="P:inositol metabolic process"/>
    <property type="evidence" value="ECO:0007669"/>
    <property type="project" value="TreeGrafter"/>
</dbReference>
<dbReference type="EC" id="3.1.3.25" evidence="7"/>
<evidence type="ECO:0000256" key="7">
    <source>
        <dbReference type="RuleBase" id="RU364068"/>
    </source>
</evidence>
<comment type="caution">
    <text evidence="8">The sequence shown here is derived from an EMBL/GenBank/DDBJ whole genome shotgun (WGS) entry which is preliminary data.</text>
</comment>
<dbReference type="Proteomes" id="UP000318331">
    <property type="component" value="Unassembled WGS sequence"/>
</dbReference>
<dbReference type="PROSITE" id="PS00629">
    <property type="entry name" value="IMP_1"/>
    <property type="match status" value="1"/>
</dbReference>
<dbReference type="RefSeq" id="WP_211344735.1">
    <property type="nucleotide sequence ID" value="NZ_BAAAYS010000013.1"/>
</dbReference>
<evidence type="ECO:0000256" key="5">
    <source>
        <dbReference type="ARBA" id="ARBA00022842"/>
    </source>
</evidence>
<sequence length="284" mass="29425">MNTTPDFSATPDGGFSAGPFSPDELLRVAHTAARAGAELAHRMRREGVHIAAAKSSIVDVVTDADRAAETLIIGIIVAERPRDSILGEEGGESVTGDSGITWLVDPIDGTVNYLYNIPAYAVSVAAAVRDPRGPDGWYPLAGCVINPSTGEVFTATRGGGAFRNDHPLRVNPAESLDRALVGTGFGYTAEKRRAQGEVVARLLPAVRDIRRLGSAALDLCGVAAGTLDAYYESGLNPWDYGAGVLIAAEAGAVVLGRTGDGQPGTDFLLAAGSAIAEPLRSIVT</sequence>
<evidence type="ECO:0000313" key="8">
    <source>
        <dbReference type="EMBL" id="TQM65498.1"/>
    </source>
</evidence>